<accession>A0A1F5TP77</accession>
<dbReference type="AlphaFoldDB" id="A0A1F5TP77"/>
<protein>
    <recommendedName>
        <fullName evidence="4">Tetratricopeptide repeat-like domain-containing protein</fullName>
    </recommendedName>
</protein>
<name>A0A1F5TP77_9BACT</name>
<proteinExistence type="predicted"/>
<organism evidence="2 3">
    <name type="scientific">Candidatus Falkowbacteria bacterium RIFOXYD2_FULL_34_120</name>
    <dbReference type="NCBI Taxonomy" id="1798007"/>
    <lineage>
        <taxon>Bacteria</taxon>
        <taxon>Candidatus Falkowiibacteriota</taxon>
    </lineage>
</organism>
<keyword evidence="1" id="KW-1133">Transmembrane helix</keyword>
<dbReference type="InterPro" id="IPR011990">
    <property type="entry name" value="TPR-like_helical_dom_sf"/>
</dbReference>
<dbReference type="Gene3D" id="1.25.40.10">
    <property type="entry name" value="Tetratricopeptide repeat domain"/>
    <property type="match status" value="1"/>
</dbReference>
<dbReference type="SUPFAM" id="SSF48452">
    <property type="entry name" value="TPR-like"/>
    <property type="match status" value="1"/>
</dbReference>
<evidence type="ECO:0000313" key="3">
    <source>
        <dbReference type="Proteomes" id="UP000177579"/>
    </source>
</evidence>
<keyword evidence="1" id="KW-0812">Transmembrane</keyword>
<dbReference type="Proteomes" id="UP000177579">
    <property type="component" value="Unassembled WGS sequence"/>
</dbReference>
<evidence type="ECO:0000313" key="2">
    <source>
        <dbReference type="EMBL" id="OGF40753.1"/>
    </source>
</evidence>
<evidence type="ECO:0000256" key="1">
    <source>
        <dbReference type="SAM" id="Phobius"/>
    </source>
</evidence>
<evidence type="ECO:0008006" key="4">
    <source>
        <dbReference type="Google" id="ProtNLM"/>
    </source>
</evidence>
<gene>
    <name evidence="2" type="ORF">A2531_06965</name>
</gene>
<keyword evidence="1" id="KW-0472">Membrane</keyword>
<reference evidence="2 3" key="1">
    <citation type="journal article" date="2016" name="Nat. Commun.">
        <title>Thousands of microbial genomes shed light on interconnected biogeochemical processes in an aquifer system.</title>
        <authorList>
            <person name="Anantharaman K."/>
            <person name="Brown C.T."/>
            <person name="Hug L.A."/>
            <person name="Sharon I."/>
            <person name="Castelle C.J."/>
            <person name="Probst A.J."/>
            <person name="Thomas B.C."/>
            <person name="Singh A."/>
            <person name="Wilkins M.J."/>
            <person name="Karaoz U."/>
            <person name="Brodie E.L."/>
            <person name="Williams K.H."/>
            <person name="Hubbard S.S."/>
            <person name="Banfield J.F."/>
        </authorList>
    </citation>
    <scope>NUCLEOTIDE SEQUENCE [LARGE SCALE GENOMIC DNA]</scope>
</reference>
<sequence>MNQEINKGRKTMQFLKNIYFTVITMLFGAYILIKGIFRGLDVHKALKLHEQGKLDDALKKYEKFFKIFKKFDKKDKHLSQPNDILGAYYFNAALIYKIKNNIYQANQYFANARKLGITENPDEWNAAKPLIIKGKG</sequence>
<feature type="transmembrane region" description="Helical" evidence="1">
    <location>
        <begin position="18"/>
        <end position="37"/>
    </location>
</feature>
<comment type="caution">
    <text evidence="2">The sequence shown here is derived from an EMBL/GenBank/DDBJ whole genome shotgun (WGS) entry which is preliminary data.</text>
</comment>
<dbReference type="EMBL" id="MFGO01000021">
    <property type="protein sequence ID" value="OGF40753.1"/>
    <property type="molecule type" value="Genomic_DNA"/>
</dbReference>